<gene>
    <name evidence="2" type="ORF">PSFLO_02669</name>
</gene>
<keyword evidence="3" id="KW-1185">Reference proteome</keyword>
<feature type="compositionally biased region" description="Polar residues" evidence="1">
    <location>
        <begin position="717"/>
        <end position="727"/>
    </location>
</feature>
<evidence type="ECO:0000256" key="1">
    <source>
        <dbReference type="SAM" id="MobiDB-lite"/>
    </source>
</evidence>
<sequence length="784" mass="84536">MAMAWNLVNGVGAKRGALLRNPPRLPIDARRFVPHRILPDMAQSADGAAAAGDGCHWLRADVRVKLWAPRLGRDCQRAGGRADRAARSRASPRWGCAATPTDLFDRPEEPATTHSLTPSVAKYRYSRVVSSWRQISEPGGRVTEASCCWQPCGEAARRLGGRRDDWGAFTRGRLATLSPGGRRRRRGPLGEKAGATLGRTANVGRLGLVRCRPARMRGLSQRSAARRGPERVAANDDNGLGGSSVRRSRLGRRRTEPSRTVWFRAALCAACTSAARMRPQVCNGRILSAAVFGAPPGWLPLATGPLLPDPGRDTRGPLEICVTGTRLEVALMTSEAARLKLFDGRLPSQQGSAGRVNRSTLLAWRVATNESTVRDWRTGIHSRSRCKIPSTAPSSRCPFRRISYVGIFQDRRLARAAGGLAPRWSWWGGQVRPGQAGGGMLGDAWTSDMPGGLVGSKEAHGRPGALESIWAAGLFAASRGFSEIWRGECGRTGGRPKVTESSDGARRGDHGRPPPPLGACWRHGERLGELRRSGARHCRQTYSCAEAAGLQNVTQLGQAALPAMTLAPGPFVGAGAGAEEPAALRHYGKRAEATRSNQRRSMRGVRFLGKQASTPHRRPSRSLPDQAKPATPTMPRHASLPSQVVGPPAAPRAKAMARWLGVVVCGLACKHRARCELEGDARKSLSTRHAARHPSSPSRTLKRDRRGSSQPRRPAQDQGTVSYGPASNTARTSIEISAAHHPKPQLRPIGAHSRPVGTTSDTRLAMVLGTRMQACHNLARWPEV</sequence>
<dbReference type="AlphaFoldDB" id="A0A5C3F0I1"/>
<name>A0A5C3F0I1_9BASI</name>
<feature type="region of interest" description="Disordered" evidence="1">
    <location>
        <begin position="219"/>
        <end position="253"/>
    </location>
</feature>
<dbReference type="Proteomes" id="UP000323386">
    <property type="component" value="Unassembled WGS sequence"/>
</dbReference>
<organism evidence="2 3">
    <name type="scientific">Pseudozyma flocculosa</name>
    <dbReference type="NCBI Taxonomy" id="84751"/>
    <lineage>
        <taxon>Eukaryota</taxon>
        <taxon>Fungi</taxon>
        <taxon>Dikarya</taxon>
        <taxon>Basidiomycota</taxon>
        <taxon>Ustilaginomycotina</taxon>
        <taxon>Ustilaginomycetes</taxon>
        <taxon>Ustilaginales</taxon>
        <taxon>Ustilaginaceae</taxon>
        <taxon>Pseudozyma</taxon>
    </lineage>
</organism>
<dbReference type="EMBL" id="OOIP01000006">
    <property type="protein sequence ID" value="SPO37197.1"/>
    <property type="molecule type" value="Genomic_DNA"/>
</dbReference>
<proteinExistence type="predicted"/>
<feature type="region of interest" description="Disordered" evidence="1">
    <location>
        <begin position="590"/>
        <end position="648"/>
    </location>
</feature>
<feature type="region of interest" description="Disordered" evidence="1">
    <location>
        <begin position="681"/>
        <end position="727"/>
    </location>
</feature>
<accession>A0A5C3F0I1</accession>
<feature type="compositionally biased region" description="Basic and acidic residues" evidence="1">
    <location>
        <begin position="497"/>
        <end position="512"/>
    </location>
</feature>
<feature type="region of interest" description="Disordered" evidence="1">
    <location>
        <begin position="488"/>
        <end position="518"/>
    </location>
</feature>
<evidence type="ECO:0000313" key="3">
    <source>
        <dbReference type="Proteomes" id="UP000323386"/>
    </source>
</evidence>
<protein>
    <submittedName>
        <fullName evidence="2">Uncharacterized protein</fullName>
    </submittedName>
</protein>
<reference evidence="2 3" key="1">
    <citation type="submission" date="2018-03" db="EMBL/GenBank/DDBJ databases">
        <authorList>
            <person name="Guldener U."/>
        </authorList>
    </citation>
    <scope>NUCLEOTIDE SEQUENCE [LARGE SCALE GENOMIC DNA]</scope>
    <source>
        <strain evidence="2 3">DAOM196992</strain>
    </source>
</reference>
<evidence type="ECO:0000313" key="2">
    <source>
        <dbReference type="EMBL" id="SPO37197.1"/>
    </source>
</evidence>